<comment type="caution">
    <text evidence="4">The sequence shown here is derived from an EMBL/GenBank/DDBJ whole genome shotgun (WGS) entry which is preliminary data.</text>
</comment>
<dbReference type="EMBL" id="QJNU01000034">
    <property type="protein sequence ID" value="RYP09524.1"/>
    <property type="molecule type" value="Genomic_DNA"/>
</dbReference>
<feature type="signal peptide" evidence="3">
    <location>
        <begin position="1"/>
        <end position="21"/>
    </location>
</feature>
<feature type="region of interest" description="Disordered" evidence="1">
    <location>
        <begin position="253"/>
        <end position="330"/>
    </location>
</feature>
<keyword evidence="3" id="KW-0732">Signal</keyword>
<protein>
    <recommendedName>
        <fullName evidence="6">Extracellular membrane protein CFEM domain-containing protein</fullName>
    </recommendedName>
</protein>
<dbReference type="OrthoDB" id="5311469at2759"/>
<gene>
    <name evidence="4" type="ORF">DL764_001209</name>
</gene>
<evidence type="ECO:0000256" key="3">
    <source>
        <dbReference type="SAM" id="SignalP"/>
    </source>
</evidence>
<evidence type="ECO:0008006" key="6">
    <source>
        <dbReference type="Google" id="ProtNLM"/>
    </source>
</evidence>
<sequence length="330" mass="34062">MRPLPSPLLIFTALLVPISAAVENDFSAYPTGSRPCLEEAAAISECTGDTGPELNGCLCSNGGGFIDASAKCVARESPHDLTAVYRQMRTNCEGTGNSIVFTEEEFIALGHPPASNTQESSSSSSSSSSASERTAPSQTQTQWTSPPTNVPEPETETDALSTGAKVGIGLGVGFGAIAAALAAWFIWVYARRRRPLVSRVGSPANMAPFLPRDPAAAEYAQYNKQHGVAELSLTEWKPGSGGGGGGGSGATATTGYYGKGQPAELPGDGLSDVPTLLSSSADGGEDGISPMTHSRASGRFSNTNTMNTYSVSQDWSDMGPSPGSDQTPRS</sequence>
<feature type="compositionally biased region" description="Polar residues" evidence="1">
    <location>
        <begin position="291"/>
        <end position="315"/>
    </location>
</feature>
<keyword evidence="5" id="KW-1185">Reference proteome</keyword>
<proteinExistence type="predicted"/>
<feature type="compositionally biased region" description="Low complexity" evidence="1">
    <location>
        <begin position="120"/>
        <end position="147"/>
    </location>
</feature>
<keyword evidence="2" id="KW-0812">Transmembrane</keyword>
<evidence type="ECO:0000313" key="5">
    <source>
        <dbReference type="Proteomes" id="UP000293360"/>
    </source>
</evidence>
<reference evidence="4 5" key="1">
    <citation type="submission" date="2018-06" db="EMBL/GenBank/DDBJ databases">
        <title>Complete Genomes of Monosporascus.</title>
        <authorList>
            <person name="Robinson A.J."/>
            <person name="Natvig D.O."/>
        </authorList>
    </citation>
    <scope>NUCLEOTIDE SEQUENCE [LARGE SCALE GENOMIC DNA]</scope>
    <source>
        <strain evidence="4 5">CBS 110550</strain>
    </source>
</reference>
<evidence type="ECO:0000256" key="2">
    <source>
        <dbReference type="SAM" id="Phobius"/>
    </source>
</evidence>
<accession>A0A4Q4TST9</accession>
<feature type="region of interest" description="Disordered" evidence="1">
    <location>
        <begin position="111"/>
        <end position="159"/>
    </location>
</feature>
<feature type="chain" id="PRO_5020792546" description="Extracellular membrane protein CFEM domain-containing protein" evidence="3">
    <location>
        <begin position="22"/>
        <end position="330"/>
    </location>
</feature>
<dbReference type="AlphaFoldDB" id="A0A4Q4TST9"/>
<dbReference type="Proteomes" id="UP000293360">
    <property type="component" value="Unassembled WGS sequence"/>
</dbReference>
<keyword evidence="2" id="KW-1133">Transmembrane helix</keyword>
<evidence type="ECO:0000256" key="1">
    <source>
        <dbReference type="SAM" id="MobiDB-lite"/>
    </source>
</evidence>
<keyword evidence="2" id="KW-0472">Membrane</keyword>
<feature type="transmembrane region" description="Helical" evidence="2">
    <location>
        <begin position="166"/>
        <end position="190"/>
    </location>
</feature>
<evidence type="ECO:0000313" key="4">
    <source>
        <dbReference type="EMBL" id="RYP09524.1"/>
    </source>
</evidence>
<dbReference type="STRING" id="155417.A0A4Q4TST9"/>
<organism evidence="4 5">
    <name type="scientific">Monosporascus ibericus</name>
    <dbReference type="NCBI Taxonomy" id="155417"/>
    <lineage>
        <taxon>Eukaryota</taxon>
        <taxon>Fungi</taxon>
        <taxon>Dikarya</taxon>
        <taxon>Ascomycota</taxon>
        <taxon>Pezizomycotina</taxon>
        <taxon>Sordariomycetes</taxon>
        <taxon>Xylariomycetidae</taxon>
        <taxon>Xylariales</taxon>
        <taxon>Xylariales incertae sedis</taxon>
        <taxon>Monosporascus</taxon>
    </lineage>
</organism>
<name>A0A4Q4TST9_9PEZI</name>